<dbReference type="EMBL" id="JBHTKB010000001">
    <property type="protein sequence ID" value="MFD0912904.1"/>
    <property type="molecule type" value="Genomic_DNA"/>
</dbReference>
<gene>
    <name evidence="2" type="ORF">ACFQ1Z_05040</name>
</gene>
<dbReference type="Proteomes" id="UP001597128">
    <property type="component" value="Unassembled WGS sequence"/>
</dbReference>
<sequence length="153" mass="16479">MKNIKWVLGILAVLIIAWLIVGESFKETETQQTTQQNTGPSDDAPPFETTAAEIAKAYASDSVAADEKYKNKAFIVSGSVVKKDADASDHAVLVLEGGGDPSLEPHFILADSEKSKAAELQKGQAVKLQCYGKGEVAKVAHAEDCELLFIDWK</sequence>
<accession>A0ABW3F4X6</accession>
<dbReference type="InterPro" id="IPR007110">
    <property type="entry name" value="Ig-like_dom"/>
</dbReference>
<dbReference type="InterPro" id="IPR024422">
    <property type="entry name" value="Protein_unknown_function_OB"/>
</dbReference>
<evidence type="ECO:0000313" key="2">
    <source>
        <dbReference type="EMBL" id="MFD0912904.1"/>
    </source>
</evidence>
<evidence type="ECO:0000259" key="1">
    <source>
        <dbReference type="PROSITE" id="PS50835"/>
    </source>
</evidence>
<protein>
    <recommendedName>
        <fullName evidence="1">Ig-like domain-containing protein</fullName>
    </recommendedName>
</protein>
<reference evidence="3" key="1">
    <citation type="journal article" date="2019" name="Int. J. Syst. Evol. Microbiol.">
        <title>The Global Catalogue of Microorganisms (GCM) 10K type strain sequencing project: providing services to taxonomists for standard genome sequencing and annotation.</title>
        <authorList>
            <consortium name="The Broad Institute Genomics Platform"/>
            <consortium name="The Broad Institute Genome Sequencing Center for Infectious Disease"/>
            <person name="Wu L."/>
            <person name="Ma J."/>
        </authorList>
    </citation>
    <scope>NUCLEOTIDE SEQUENCE [LARGE SCALE GENOMIC DNA]</scope>
    <source>
        <strain evidence="3">CCUG 58412</strain>
    </source>
</reference>
<organism evidence="2 3">
    <name type="scientific">Methylophilus luteus</name>
    <dbReference type="NCBI Taxonomy" id="640108"/>
    <lineage>
        <taxon>Bacteria</taxon>
        <taxon>Pseudomonadati</taxon>
        <taxon>Pseudomonadota</taxon>
        <taxon>Betaproteobacteria</taxon>
        <taxon>Nitrosomonadales</taxon>
        <taxon>Methylophilaceae</taxon>
        <taxon>Methylophilus</taxon>
    </lineage>
</organism>
<dbReference type="PROSITE" id="PS50835">
    <property type="entry name" value="IG_LIKE"/>
    <property type="match status" value="1"/>
</dbReference>
<dbReference type="RefSeq" id="WP_379056102.1">
    <property type="nucleotide sequence ID" value="NZ_JBHTKB010000001.1"/>
</dbReference>
<dbReference type="Pfam" id="PF12869">
    <property type="entry name" value="tRNA_anti-like"/>
    <property type="match status" value="1"/>
</dbReference>
<name>A0ABW3F4X6_9PROT</name>
<proteinExistence type="predicted"/>
<evidence type="ECO:0000313" key="3">
    <source>
        <dbReference type="Proteomes" id="UP001597128"/>
    </source>
</evidence>
<keyword evidence="3" id="KW-1185">Reference proteome</keyword>
<feature type="domain" description="Ig-like" evidence="1">
    <location>
        <begin position="105"/>
        <end position="153"/>
    </location>
</feature>
<comment type="caution">
    <text evidence="2">The sequence shown here is derived from an EMBL/GenBank/DDBJ whole genome shotgun (WGS) entry which is preliminary data.</text>
</comment>